<dbReference type="GO" id="GO:0005783">
    <property type="term" value="C:endoplasmic reticulum"/>
    <property type="evidence" value="ECO:0007669"/>
    <property type="project" value="TreeGrafter"/>
</dbReference>
<dbReference type="InterPro" id="IPR044862">
    <property type="entry name" value="Pro_4_hyd_alph_FE2OG_OXY"/>
</dbReference>
<dbReference type="InterPro" id="IPR005123">
    <property type="entry name" value="Oxoglu/Fe-dep_dioxygenase_dom"/>
</dbReference>
<protein>
    <recommendedName>
        <fullName evidence="6">Fe2OG dioxygenase domain-containing protein</fullName>
    </recommendedName>
</protein>
<dbReference type="EMBL" id="MN740443">
    <property type="protein sequence ID" value="QHU26581.1"/>
    <property type="molecule type" value="Genomic_DNA"/>
</dbReference>
<dbReference type="GO" id="GO:0004656">
    <property type="term" value="F:procollagen-proline 4-dioxygenase activity"/>
    <property type="evidence" value="ECO:0007669"/>
    <property type="project" value="TreeGrafter"/>
</dbReference>
<dbReference type="PROSITE" id="PS51471">
    <property type="entry name" value="FE2OG_OXY"/>
    <property type="match status" value="1"/>
</dbReference>
<dbReference type="GO" id="GO:0031418">
    <property type="term" value="F:L-ascorbic acid binding"/>
    <property type="evidence" value="ECO:0007669"/>
    <property type="project" value="InterPro"/>
</dbReference>
<evidence type="ECO:0000256" key="3">
    <source>
        <dbReference type="ARBA" id="ARBA00022964"/>
    </source>
</evidence>
<keyword evidence="4" id="KW-0560">Oxidoreductase</keyword>
<reference evidence="7" key="1">
    <citation type="journal article" date="2020" name="Nature">
        <title>Giant virus diversity and host interactions through global metagenomics.</title>
        <authorList>
            <person name="Schulz F."/>
            <person name="Roux S."/>
            <person name="Paez-Espino D."/>
            <person name="Jungbluth S."/>
            <person name="Walsh D.A."/>
            <person name="Denef V.J."/>
            <person name="McMahon K.D."/>
            <person name="Konstantinidis K.T."/>
            <person name="Eloe-Fadrosh E.A."/>
            <person name="Kyrpides N.C."/>
            <person name="Woyke T."/>
        </authorList>
    </citation>
    <scope>NUCLEOTIDE SEQUENCE</scope>
    <source>
        <strain evidence="7">GVMAG-M-3300027759-42</strain>
    </source>
</reference>
<name>A0A6C0LA72_9ZZZZ</name>
<evidence type="ECO:0000256" key="1">
    <source>
        <dbReference type="ARBA" id="ARBA00001961"/>
    </source>
</evidence>
<keyword evidence="2" id="KW-0479">Metal-binding</keyword>
<dbReference type="PANTHER" id="PTHR10869:SF246">
    <property type="entry name" value="TRANSMEMBRANE PROLYL 4-HYDROXYLASE"/>
    <property type="match status" value="1"/>
</dbReference>
<keyword evidence="3" id="KW-0223">Dioxygenase</keyword>
<accession>A0A6C0LA72</accession>
<evidence type="ECO:0000256" key="4">
    <source>
        <dbReference type="ARBA" id="ARBA00023002"/>
    </source>
</evidence>
<dbReference type="AlphaFoldDB" id="A0A6C0LA72"/>
<dbReference type="Gene3D" id="2.60.120.620">
    <property type="entry name" value="q2cbj1_9rhob like domain"/>
    <property type="match status" value="1"/>
</dbReference>
<feature type="domain" description="Fe2OG dioxygenase" evidence="6">
    <location>
        <begin position="115"/>
        <end position="222"/>
    </location>
</feature>
<evidence type="ECO:0000256" key="2">
    <source>
        <dbReference type="ARBA" id="ARBA00022723"/>
    </source>
</evidence>
<sequence length="252" mass="29280">MLKYIFLFIVLLFILFLILNYGRIKTVIEKQGLADINSEYIPPKIVPNIITEKQNRDILQFASTRFSPSVVGGGLKNVVDGVVRKSQTAWMPKENPVIKDLIQSICNEQNLKFENCEDMQIVKYEKDNFYKEHHDSFPFYDPDFLSQGGHRVLTTLIYLNEDFEGGETWFPHLNLSVKPKRNTAVVFHPLDKSNMCCHPKALHGGNPVKSGIKYICNIWVREAPYQYEVNQLSYDYLFNSTLLYLYRSIINK</sequence>
<evidence type="ECO:0000259" key="6">
    <source>
        <dbReference type="PROSITE" id="PS51471"/>
    </source>
</evidence>
<dbReference type="GO" id="GO:0005506">
    <property type="term" value="F:iron ion binding"/>
    <property type="evidence" value="ECO:0007669"/>
    <property type="project" value="InterPro"/>
</dbReference>
<dbReference type="InterPro" id="IPR006620">
    <property type="entry name" value="Pro_4_hyd_alph"/>
</dbReference>
<evidence type="ECO:0000256" key="5">
    <source>
        <dbReference type="ARBA" id="ARBA00023004"/>
    </source>
</evidence>
<dbReference type="InterPro" id="IPR045054">
    <property type="entry name" value="P4HA-like"/>
</dbReference>
<dbReference type="PANTHER" id="PTHR10869">
    <property type="entry name" value="PROLYL 4-HYDROXYLASE ALPHA SUBUNIT"/>
    <property type="match status" value="1"/>
</dbReference>
<dbReference type="SMART" id="SM00702">
    <property type="entry name" value="P4Hc"/>
    <property type="match status" value="1"/>
</dbReference>
<proteinExistence type="predicted"/>
<evidence type="ECO:0000313" key="7">
    <source>
        <dbReference type="EMBL" id="QHU26581.1"/>
    </source>
</evidence>
<dbReference type="Pfam" id="PF13640">
    <property type="entry name" value="2OG-FeII_Oxy_3"/>
    <property type="match status" value="1"/>
</dbReference>
<organism evidence="7">
    <name type="scientific">viral metagenome</name>
    <dbReference type="NCBI Taxonomy" id="1070528"/>
    <lineage>
        <taxon>unclassified sequences</taxon>
        <taxon>metagenomes</taxon>
        <taxon>organismal metagenomes</taxon>
    </lineage>
</organism>
<comment type="cofactor">
    <cofactor evidence="1">
        <name>L-ascorbate</name>
        <dbReference type="ChEBI" id="CHEBI:38290"/>
    </cofactor>
</comment>
<keyword evidence="5" id="KW-0408">Iron</keyword>